<proteinExistence type="predicted"/>
<dbReference type="PANTHER" id="PTHR24028">
    <property type="entry name" value="CADHERIN-87A"/>
    <property type="match status" value="1"/>
</dbReference>
<dbReference type="SUPFAM" id="SSF49313">
    <property type="entry name" value="Cadherin-like"/>
    <property type="match status" value="14"/>
</dbReference>
<dbReference type="FunFam" id="2.60.40.60:FF:000007">
    <property type="entry name" value="Protocadherin alpha 2"/>
    <property type="match status" value="1"/>
</dbReference>
<evidence type="ECO:0000256" key="8">
    <source>
        <dbReference type="ARBA" id="ARBA00022889"/>
    </source>
</evidence>
<evidence type="ECO:0000256" key="10">
    <source>
        <dbReference type="ARBA" id="ARBA00023136"/>
    </source>
</evidence>
<dbReference type="FunFam" id="2.60.40.60:FF:000018">
    <property type="entry name" value="Protocadherin gamma c3"/>
    <property type="match status" value="3"/>
</dbReference>
<feature type="domain" description="Cadherin" evidence="14">
    <location>
        <begin position="1004"/>
        <end position="1112"/>
    </location>
</feature>
<dbReference type="Pfam" id="PF08266">
    <property type="entry name" value="Cadherin_2"/>
    <property type="match status" value="4"/>
</dbReference>
<reference evidence="16" key="1">
    <citation type="journal article" date="2019" name="IScience">
        <title>Narwhal Genome Reveals Long-Term Low Genetic Diversity despite Current Large Abundance Size.</title>
        <authorList>
            <person name="Westbury M.V."/>
            <person name="Petersen B."/>
            <person name="Garde E."/>
            <person name="Heide-Jorgensen M.P."/>
            <person name="Lorenzen E.D."/>
        </authorList>
    </citation>
    <scope>NUCLEOTIDE SEQUENCE [LARGE SCALE GENOMIC DNA]</scope>
</reference>
<evidence type="ECO:0000256" key="4">
    <source>
        <dbReference type="ARBA" id="ARBA00022692"/>
    </source>
</evidence>
<keyword evidence="10" id="KW-0472">Membrane</keyword>
<dbReference type="PRINTS" id="PR00205">
    <property type="entry name" value="CADHERIN"/>
</dbReference>
<feature type="domain" description="Cadherin" evidence="14">
    <location>
        <begin position="1506"/>
        <end position="1610"/>
    </location>
</feature>
<feature type="domain" description="Cadherin" evidence="14">
    <location>
        <begin position="1290"/>
        <end position="1396"/>
    </location>
</feature>
<keyword evidence="3" id="KW-1003">Cell membrane</keyword>
<evidence type="ECO:0000256" key="6">
    <source>
        <dbReference type="ARBA" id="ARBA00022737"/>
    </source>
</evidence>
<comment type="subcellular location">
    <subcellularLocation>
        <location evidence="2">Cell membrane</location>
        <topology evidence="2">Single-pass type I membrane protein</topology>
    </subcellularLocation>
</comment>
<dbReference type="GO" id="GO:0005509">
    <property type="term" value="F:calcium ion binding"/>
    <property type="evidence" value="ECO:0007669"/>
    <property type="project" value="UniProtKB-UniRule"/>
</dbReference>
<feature type="domain" description="Cadherin" evidence="14">
    <location>
        <begin position="1619"/>
        <end position="1730"/>
    </location>
</feature>
<dbReference type="FunFam" id="2.60.40.60:FF:000002">
    <property type="entry name" value="Protocadherin alpha 2"/>
    <property type="match status" value="3"/>
</dbReference>
<dbReference type="CDD" id="cd11304">
    <property type="entry name" value="Cadherin_repeat"/>
    <property type="match status" value="12"/>
</dbReference>
<dbReference type="FunFam" id="2.60.40.60:FF:000129">
    <property type="entry name" value="protocadherin alpha-C2 isoform X1"/>
    <property type="match status" value="1"/>
</dbReference>
<evidence type="ECO:0000259" key="14">
    <source>
        <dbReference type="PROSITE" id="PS50268"/>
    </source>
</evidence>
<feature type="domain" description="Cadherin" evidence="14">
    <location>
        <begin position="318"/>
        <end position="409"/>
    </location>
</feature>
<dbReference type="PROSITE" id="PS00232">
    <property type="entry name" value="CADHERIN_1"/>
    <property type="match status" value="8"/>
</dbReference>
<feature type="domain" description="Cadherin" evidence="14">
    <location>
        <begin position="761"/>
        <end position="834"/>
    </location>
</feature>
<dbReference type="GO" id="GO:0007156">
    <property type="term" value="P:homophilic cell adhesion via plasma membrane adhesion molecules"/>
    <property type="evidence" value="ECO:0007669"/>
    <property type="project" value="InterPro"/>
</dbReference>
<feature type="domain" description="Cadherin" evidence="14">
    <location>
        <begin position="897"/>
        <end position="1003"/>
    </location>
</feature>
<feature type="chain" id="PRO_5020814164" description="Cadherin domain-containing protein" evidence="13">
    <location>
        <begin position="27"/>
        <end position="1733"/>
    </location>
</feature>
<evidence type="ECO:0000256" key="12">
    <source>
        <dbReference type="PROSITE-ProRule" id="PRU00043"/>
    </source>
</evidence>
<evidence type="ECO:0000256" key="1">
    <source>
        <dbReference type="ARBA" id="ARBA00003436"/>
    </source>
</evidence>
<dbReference type="EMBL" id="RWIC01002173">
    <property type="protein sequence ID" value="TKC33983.1"/>
    <property type="molecule type" value="Genomic_DNA"/>
</dbReference>
<keyword evidence="7 12" id="KW-0106">Calcium</keyword>
<dbReference type="PROSITE" id="PS50268">
    <property type="entry name" value="CADHERIN_2"/>
    <property type="match status" value="13"/>
</dbReference>
<keyword evidence="8" id="KW-0130">Cell adhesion</keyword>
<evidence type="ECO:0000256" key="3">
    <source>
        <dbReference type="ARBA" id="ARBA00022475"/>
    </source>
</evidence>
<name>A0A4U1EDL1_MONMO</name>
<dbReference type="Gene3D" id="2.60.40.60">
    <property type="entry name" value="Cadherins"/>
    <property type="match status" value="15"/>
</dbReference>
<dbReference type="InterPro" id="IPR015919">
    <property type="entry name" value="Cadherin-like_sf"/>
</dbReference>
<dbReference type="InterPro" id="IPR002126">
    <property type="entry name" value="Cadherin-like_dom"/>
</dbReference>
<dbReference type="Pfam" id="PF00028">
    <property type="entry name" value="Cadherin"/>
    <property type="match status" value="8"/>
</dbReference>
<keyword evidence="5 13" id="KW-0732">Signal</keyword>
<dbReference type="FunFam" id="2.60.40.60:FF:000309">
    <property type="entry name" value="Protocadherin beta-8"/>
    <property type="match status" value="1"/>
</dbReference>
<feature type="domain" description="Cadherin" evidence="14">
    <location>
        <begin position="547"/>
        <end position="655"/>
    </location>
</feature>
<evidence type="ECO:0000256" key="13">
    <source>
        <dbReference type="SAM" id="SignalP"/>
    </source>
</evidence>
<keyword evidence="4" id="KW-0812">Transmembrane</keyword>
<accession>A0A4U1EDL1</accession>
<evidence type="ECO:0000256" key="9">
    <source>
        <dbReference type="ARBA" id="ARBA00022989"/>
    </source>
</evidence>
<evidence type="ECO:0000256" key="2">
    <source>
        <dbReference type="ARBA" id="ARBA00004251"/>
    </source>
</evidence>
<dbReference type="SMART" id="SM00112">
    <property type="entry name" value="CA"/>
    <property type="match status" value="13"/>
</dbReference>
<comment type="caution">
    <text evidence="15">The sequence shown here is derived from an EMBL/GenBank/DDBJ whole genome shotgun (WGS) entry which is preliminary data.</text>
</comment>
<dbReference type="GO" id="GO:0005886">
    <property type="term" value="C:plasma membrane"/>
    <property type="evidence" value="ECO:0007669"/>
    <property type="project" value="UniProtKB-SubCell"/>
</dbReference>
<evidence type="ECO:0000256" key="7">
    <source>
        <dbReference type="ARBA" id="ARBA00022837"/>
    </source>
</evidence>
<dbReference type="InterPro" id="IPR050174">
    <property type="entry name" value="Protocadherin/Cadherin-CA"/>
</dbReference>
<keyword evidence="6" id="KW-0677">Repeat</keyword>
<feature type="domain" description="Cadherin" evidence="14">
    <location>
        <begin position="1405"/>
        <end position="1505"/>
    </location>
</feature>
<dbReference type="InterPro" id="IPR020894">
    <property type="entry name" value="Cadherin_CS"/>
</dbReference>
<dbReference type="InterPro" id="IPR013164">
    <property type="entry name" value="Cadherin_N"/>
</dbReference>
<dbReference type="FunFam" id="2.60.40.60:FF:000006">
    <property type="entry name" value="Protocadherin alpha 2"/>
    <property type="match status" value="3"/>
</dbReference>
<evidence type="ECO:0000256" key="5">
    <source>
        <dbReference type="ARBA" id="ARBA00022729"/>
    </source>
</evidence>
<keyword evidence="9" id="KW-1133">Transmembrane helix</keyword>
<dbReference type="PANTHER" id="PTHR24028:SF98">
    <property type="entry name" value="PROTOCADHERIN BETA-18-RELATED"/>
    <property type="match status" value="1"/>
</dbReference>
<feature type="domain" description="Cadherin" evidence="14">
    <location>
        <begin position="223"/>
        <end position="317"/>
    </location>
</feature>
<feature type="domain" description="Cadherin" evidence="14">
    <location>
        <begin position="1113"/>
        <end position="1217"/>
    </location>
</feature>
<evidence type="ECO:0000313" key="16">
    <source>
        <dbReference type="Proteomes" id="UP000308365"/>
    </source>
</evidence>
<sequence length="1733" mass="193024">MEARVERAVQQRQVLFLCVFLQVSWAGGEPLLYFVEEEAEKGTFLANLANDPGLGELSARGPRIISDQNTGFLLLDPLTEPCVLPFQLLLEKPLQIFRAELWVRDINDHSSVFLDREIPLKILEVTTPGAAFLLESAQDSDVGTNNLRNYTISPNAYFHIHVHDSGEGIIYPELVLDRLLDQEEVPELSLLLTALDGGSPPSSGTALVCILVLDINDNAPEFVQSLYKVQVTEDSLVVSLVVTMSARDLDTGSNGEINSQNVSNQSNIWQSSFKAELNYEAMQIYTLTIQAKDGRGLSGKHTMVVQVTDINDNPPELLMSSLTTSIKENSPETVIAVFRIRDRDSGNNAKMVCSIQDNLPFVLKPSVENYYTLVTDSSLDREKRAEYNITITVTDTGTPRLKTEHNITVLERAMEIGWMHNPRQRQVLVFFVLLSMYGASAELGPYSVVEETERGFFVANVGKDLGLGLTEMSTRGARIISQWNKEHLQLKVQTGDLLINDKLDREKLCGPSEPCILHFQVLMEKPLEIFQAELRVKDINDHSPVFTEREMFLKIPENSPIGISFPLSNALDLDVGSNNVQNYKISPNSHFRVLTQNRSDGRKYPELVLDKELDREEEPEISLTLTALDGGSPPRYGTAQVRIEVVDTNDNAPEFEQSLYKVHIPEDSPVGSLVVTVSASDVDSGVYGKISYAFFQPSEDISKTLEVNPMTGEIRLRKKVDFETVLSYEVDIKATDGGGLSGKCTLLLQVVDVNDNPPEVTVSALTTPIPENSPDIVVAVFSVSDPDSGDNGKTSSSIQDDLPFLLKPSVKNFYTLVTQKTLDREERAEYNITITPILPNLPPQCPGKEIEENRTFYNSFGFNIQFLEETMEIRGALVLRKRQVLIIFVLLGLSQAGPESVRYSVAEETEIGSFVANLARDLGLGVEELSSREARVVCDDNEKHLHIDLLTGDLLVNEKLDREELCDSTEPCVLHFQMVLENPLQFFRAELHIKDINDHSPTFLDKEIVIKISESTIIGTTFLMESAQDLDVGSNSLQNYTVSPNSHFHIKIQDSGDGKIYPELVLHRALDHEEEPELRLTLIALDGGSPPRSGTTLVLIKVLDINDNAPEFPQRLYEVQVLEDTPVGSWIITISAKDLDAGNYGKISYTFFHASEDIRKTFEINPLSGEVYLRSHLDFEAIQSHIINIQATDGGGLSEECTLLVKIIDINDNPPEVTMSSITKIIPENASETLVALFSVRDQDAGENGRVVCSIQDDLPFFLKRTFKNFFTLVAEKALDREERPEYNITITTWRYSVAEEMEIGSFIGNVVKDIGLGVEDLAARGARVIFDDYKPYLQLDRQTGNLILNEKLDREALCDLTEPCILNFQILLENPLQFFRAELRVKDINDHTPTFLDKHILLKISESTTPGTSFQMDSAQDLDVGKNAVQNYTLSPNPHFHLKLQDSEEGRKYAELLLDQPLDREKEPELRLTLTALDGGSPPRSATALVRVLVSDINDNAPEFERSVYEVLVPENSPLDSLVVKVSATDLDAGLNGELSYSFSHVSRDIRKTFEIHPISGEVRLKALLDFELIKSYTINIQAIDGGSLSGKSAILVSVVDVNDNPPEIVITSLISPIPENSSPDMVVAVFSLRDQDSGDNGRMVCSIQDNLPFLLKPTFKNFYTLVTESPLDREKRAEYNITITGANAQVTYSLLPPLDAHVPLASLPVFPNILESDLGRKSERSSTFQNS</sequence>
<protein>
    <recommendedName>
        <fullName evidence="14">Cadherin domain-containing protein</fullName>
    </recommendedName>
</protein>
<dbReference type="Proteomes" id="UP000308365">
    <property type="component" value="Unassembled WGS sequence"/>
</dbReference>
<feature type="domain" description="Cadherin" evidence="14">
    <location>
        <begin position="656"/>
        <end position="760"/>
    </location>
</feature>
<evidence type="ECO:0000256" key="11">
    <source>
        <dbReference type="ARBA" id="ARBA00023180"/>
    </source>
</evidence>
<keyword evidence="11" id="KW-0325">Glycoprotein</keyword>
<gene>
    <name evidence="15" type="ORF">EI555_003358</name>
</gene>
<feature type="domain" description="Cadherin" evidence="14">
    <location>
        <begin position="114"/>
        <end position="222"/>
    </location>
</feature>
<comment type="function">
    <text evidence="1">Potential calcium-dependent cell-adhesion protein. May be involved in the establishment and maintenance of specific neuronal connections in the brain.</text>
</comment>
<evidence type="ECO:0000313" key="15">
    <source>
        <dbReference type="EMBL" id="TKC33983.1"/>
    </source>
</evidence>
<organism evidence="15 16">
    <name type="scientific">Monodon monoceros</name>
    <name type="common">Narwhal</name>
    <name type="synonym">Ceratodon monodon</name>
    <dbReference type="NCBI Taxonomy" id="40151"/>
    <lineage>
        <taxon>Eukaryota</taxon>
        <taxon>Metazoa</taxon>
        <taxon>Chordata</taxon>
        <taxon>Craniata</taxon>
        <taxon>Vertebrata</taxon>
        <taxon>Euteleostomi</taxon>
        <taxon>Mammalia</taxon>
        <taxon>Eutheria</taxon>
        <taxon>Laurasiatheria</taxon>
        <taxon>Artiodactyla</taxon>
        <taxon>Whippomorpha</taxon>
        <taxon>Cetacea</taxon>
        <taxon>Odontoceti</taxon>
        <taxon>Monodontidae</taxon>
        <taxon>Monodon</taxon>
    </lineage>
</organism>
<feature type="signal peptide" evidence="13">
    <location>
        <begin position="1"/>
        <end position="26"/>
    </location>
</feature>